<dbReference type="EMBL" id="WKRA01000011">
    <property type="protein sequence ID" value="MSD16066.1"/>
    <property type="molecule type" value="Genomic_DNA"/>
</dbReference>
<evidence type="ECO:0000256" key="3">
    <source>
        <dbReference type="ARBA" id="ARBA00022729"/>
    </source>
</evidence>
<evidence type="ECO:0000313" key="8">
    <source>
        <dbReference type="Proteomes" id="UP000431304"/>
    </source>
</evidence>
<reference evidence="6 8" key="2">
    <citation type="journal article" date="2019" name="Nat. Med.">
        <title>A library of human gut bacterial isolates paired with longitudinal multiomics data enables mechanistic microbiome research.</title>
        <authorList>
            <person name="Poyet M."/>
            <person name="Groussin M."/>
            <person name="Gibbons S.M."/>
            <person name="Avila-Pacheco J."/>
            <person name="Jiang X."/>
            <person name="Kearney S.M."/>
            <person name="Perrotta A.R."/>
            <person name="Berdy B."/>
            <person name="Zhao S."/>
            <person name="Lieberman T.D."/>
            <person name="Swanson P.K."/>
            <person name="Smith M."/>
            <person name="Roesemann S."/>
            <person name="Alexander J.E."/>
            <person name="Rich S.A."/>
            <person name="Livny J."/>
            <person name="Vlamakis H."/>
            <person name="Clish C."/>
            <person name="Bullock K."/>
            <person name="Deik A."/>
            <person name="Scott J."/>
            <person name="Pierce K.A."/>
            <person name="Xavier R.J."/>
            <person name="Alm E.J."/>
        </authorList>
    </citation>
    <scope>NUCLEOTIDE SEQUENCE [LARGE SCALE GENOMIC DNA]</scope>
    <source>
        <strain evidence="6 8">BIOML-A3</strain>
    </source>
</reference>
<dbReference type="PANTHER" id="PTHR33376">
    <property type="match status" value="1"/>
</dbReference>
<dbReference type="Gene3D" id="3.40.190.170">
    <property type="entry name" value="Bacterial extracellular solute-binding protein, family 7"/>
    <property type="match status" value="1"/>
</dbReference>
<evidence type="ECO:0000313" key="7">
    <source>
        <dbReference type="Proteomes" id="UP000095492"/>
    </source>
</evidence>
<proteinExistence type="inferred from homology"/>
<evidence type="ECO:0000256" key="2">
    <source>
        <dbReference type="ARBA" id="ARBA00022448"/>
    </source>
</evidence>
<dbReference type="EMBL" id="CYYA01000003">
    <property type="protein sequence ID" value="CUM80623.1"/>
    <property type="molecule type" value="Genomic_DNA"/>
</dbReference>
<evidence type="ECO:0000313" key="5">
    <source>
        <dbReference type="EMBL" id="CUM80623.1"/>
    </source>
</evidence>
<protein>
    <submittedName>
        <fullName evidence="5">TRAP-type mannitol/chloroaromatic compound transport system, periplasmic component</fullName>
    </submittedName>
</protein>
<keyword evidence="3 4" id="KW-0732">Signal</keyword>
<dbReference type="PROSITE" id="PS51257">
    <property type="entry name" value="PROKAR_LIPOPROTEIN"/>
    <property type="match status" value="1"/>
</dbReference>
<dbReference type="RefSeq" id="WP_022035046.1">
    <property type="nucleotide sequence ID" value="NZ_CAXUGT010000001.1"/>
</dbReference>
<evidence type="ECO:0000256" key="4">
    <source>
        <dbReference type="SAM" id="SignalP"/>
    </source>
</evidence>
<accession>A0A173RRK1</accession>
<dbReference type="AlphaFoldDB" id="A0A173RRK1"/>
<sequence>MKKRVVSMLLIGCLGAALLVGCGNEKTDANAGGDTNASVGTEAKADTSGKDFGEYSADHPLELKLSHFAASEENQLAILANTFADYVSQESGGAVKVTVYGGGTLGNDQESLDSVIAGTLDCAVNNTPIMSGYDAGLSVLDLPYLFENYDDIYTFLDSDVCQEMLDDFSSTGAKILNLQCVGFRNLESSKGFVEKPSDLKGLKVRVTGSDVYINTWNTWGASAQTMPGNEVLTALQQGTIDACDNVNNVCIADGYQQYAKYISVMEYATHFNGITMNEKKFESLTPELQDVITKAAKKAALDCTKKLETKNAEQLEEMVAGGAEKTDNVDKAAFKEAAQSVYDKFLSNNEQGAKYYEAITALTAK</sequence>
<dbReference type="PIRSF" id="PIRSF006470">
    <property type="entry name" value="DctB"/>
    <property type="match status" value="1"/>
</dbReference>
<dbReference type="Proteomes" id="UP000431304">
    <property type="component" value="Unassembled WGS sequence"/>
</dbReference>
<feature type="chain" id="PRO_5038292958" evidence="4">
    <location>
        <begin position="20"/>
        <end position="365"/>
    </location>
</feature>
<dbReference type="Proteomes" id="UP000095492">
    <property type="component" value="Unassembled WGS sequence"/>
</dbReference>
<name>A0A173RRK1_EUBRA</name>
<dbReference type="InterPro" id="IPR004682">
    <property type="entry name" value="TRAP_DctP"/>
</dbReference>
<dbReference type="InterPro" id="IPR038404">
    <property type="entry name" value="TRAP_DctP_sf"/>
</dbReference>
<dbReference type="GO" id="GO:0030288">
    <property type="term" value="C:outer membrane-bounded periplasmic space"/>
    <property type="evidence" value="ECO:0007669"/>
    <property type="project" value="InterPro"/>
</dbReference>
<evidence type="ECO:0000256" key="1">
    <source>
        <dbReference type="ARBA" id="ARBA00009023"/>
    </source>
</evidence>
<evidence type="ECO:0000313" key="6">
    <source>
        <dbReference type="EMBL" id="MSD16066.1"/>
    </source>
</evidence>
<comment type="similarity">
    <text evidence="1">Belongs to the bacterial solute-binding protein 7 family.</text>
</comment>
<feature type="signal peptide" evidence="4">
    <location>
        <begin position="1"/>
        <end position="19"/>
    </location>
</feature>
<organism evidence="5 7">
    <name type="scientific">Eubacterium ramulus</name>
    <dbReference type="NCBI Taxonomy" id="39490"/>
    <lineage>
        <taxon>Bacteria</taxon>
        <taxon>Bacillati</taxon>
        <taxon>Bacillota</taxon>
        <taxon>Clostridia</taxon>
        <taxon>Eubacteriales</taxon>
        <taxon>Eubacteriaceae</taxon>
        <taxon>Eubacterium</taxon>
    </lineage>
</organism>
<reference evidence="5 7" key="1">
    <citation type="submission" date="2015-09" db="EMBL/GenBank/DDBJ databases">
        <authorList>
            <consortium name="Pathogen Informatics"/>
        </authorList>
    </citation>
    <scope>NUCLEOTIDE SEQUENCE [LARGE SCALE GENOMIC DNA]</scope>
    <source>
        <strain evidence="5 7">2789STDY5608891</strain>
    </source>
</reference>
<dbReference type="GO" id="GO:0055085">
    <property type="term" value="P:transmembrane transport"/>
    <property type="evidence" value="ECO:0007669"/>
    <property type="project" value="InterPro"/>
</dbReference>
<keyword evidence="2" id="KW-0813">Transport</keyword>
<dbReference type="InterPro" id="IPR018389">
    <property type="entry name" value="DctP_fam"/>
</dbReference>
<dbReference type="CDD" id="cd13603">
    <property type="entry name" value="PBP2_TRAP_Siap_TeaA_like"/>
    <property type="match status" value="1"/>
</dbReference>
<dbReference type="NCBIfam" id="NF037995">
    <property type="entry name" value="TRAP_S1"/>
    <property type="match status" value="1"/>
</dbReference>
<dbReference type="PANTHER" id="PTHR33376:SF7">
    <property type="entry name" value="C4-DICARBOXYLATE-BINDING PROTEIN DCTB"/>
    <property type="match status" value="1"/>
</dbReference>
<dbReference type="OrthoDB" id="9815946at2"/>
<gene>
    <name evidence="5" type="ORF">ERS852448_00562</name>
    <name evidence="6" type="ORF">GKE72_08255</name>
</gene>
<dbReference type="STRING" id="39490.ERS852448_00562"/>
<dbReference type="GeneID" id="97392057"/>
<dbReference type="Pfam" id="PF03480">
    <property type="entry name" value="DctP"/>
    <property type="match status" value="1"/>
</dbReference>